<gene>
    <name evidence="1" type="ORF">SAE02_67790</name>
</gene>
<dbReference type="Proteomes" id="UP000321523">
    <property type="component" value="Unassembled WGS sequence"/>
</dbReference>
<organism evidence="1 2">
    <name type="scientific">Skermanella aerolata</name>
    <dbReference type="NCBI Taxonomy" id="393310"/>
    <lineage>
        <taxon>Bacteria</taxon>
        <taxon>Pseudomonadati</taxon>
        <taxon>Pseudomonadota</taxon>
        <taxon>Alphaproteobacteria</taxon>
        <taxon>Rhodospirillales</taxon>
        <taxon>Azospirillaceae</taxon>
        <taxon>Skermanella</taxon>
    </lineage>
</organism>
<accession>A0A512E1N3</accession>
<evidence type="ECO:0000313" key="2">
    <source>
        <dbReference type="Proteomes" id="UP000321523"/>
    </source>
</evidence>
<dbReference type="AlphaFoldDB" id="A0A512E1N3"/>
<name>A0A512E1N3_9PROT</name>
<dbReference type="EMBL" id="BJYZ01000046">
    <property type="protein sequence ID" value="GEO42631.1"/>
    <property type="molecule type" value="Genomic_DNA"/>
</dbReference>
<proteinExistence type="predicted"/>
<protein>
    <submittedName>
        <fullName evidence="1">Uncharacterized protein</fullName>
    </submittedName>
</protein>
<keyword evidence="2" id="KW-1185">Reference proteome</keyword>
<comment type="caution">
    <text evidence="1">The sequence shown here is derived from an EMBL/GenBank/DDBJ whole genome shotgun (WGS) entry which is preliminary data.</text>
</comment>
<sequence>MSKIQEKNTVTMDKNFKKDLRKLSKSFLNAALAVRVKSRDDLLNIENKDNIFVFNGIFFNRTGQVENLLRVLVARAVKAVGPEAGSEKEIQDIAWKYAAADESQIKRVEAISEKLVEDISQLIGQLYDFVTSNHLIVFEEGVSSLEIGPVKAIPAKPFFDEFDKLPIDIKLKFEVDKKFYFEFSPEDYSLKVHDTLWSVKVEASRVNVEEEARWFIGVAISLLRLHMEEPMPLYPRIGEVEINPIDPPMNTYTGIKMRNQTFRFEDRGRTRVYIINEKSCAIASDPSFRNKVDIIFNAKPKRKASSVALRVAQGLGWLARGRQASDRSERLLHFFTAIEALLSRDDKNSLVVQTISRHASVILTNDIHERTKQSSKLKKLYTERSKLVHQGAHSVHQNDVDHTQFYAEALYRKVLEYADLEAQHDTFSKTLSECSEEELPWPSDN</sequence>
<evidence type="ECO:0000313" key="1">
    <source>
        <dbReference type="EMBL" id="GEO42631.1"/>
    </source>
</evidence>
<reference evidence="1 2" key="1">
    <citation type="submission" date="2019-07" db="EMBL/GenBank/DDBJ databases">
        <title>Whole genome shotgun sequence of Skermanella aerolata NBRC 106429.</title>
        <authorList>
            <person name="Hosoyama A."/>
            <person name="Uohara A."/>
            <person name="Ohji S."/>
            <person name="Ichikawa N."/>
        </authorList>
    </citation>
    <scope>NUCLEOTIDE SEQUENCE [LARGE SCALE GENOMIC DNA]</scope>
    <source>
        <strain evidence="1 2">NBRC 106429</strain>
    </source>
</reference>